<name>A0A837IIU2_9BACT</name>
<organism evidence="1 2">
    <name type="scientific">Candidatus Collierbacteria bacterium GW2011_GWB2_45_17</name>
    <dbReference type="NCBI Taxonomy" id="1618388"/>
    <lineage>
        <taxon>Bacteria</taxon>
        <taxon>Candidatus Collieribacteriota</taxon>
    </lineage>
</organism>
<dbReference type="AlphaFoldDB" id="A0A837IIU2"/>
<evidence type="ECO:0000313" key="1">
    <source>
        <dbReference type="EMBL" id="KKU01283.1"/>
    </source>
</evidence>
<evidence type="ECO:0000313" key="2">
    <source>
        <dbReference type="Proteomes" id="UP000034078"/>
    </source>
</evidence>
<gene>
    <name evidence="1" type="ORF">UX01_C0001G0127</name>
</gene>
<dbReference type="EMBL" id="LCKO01000001">
    <property type="protein sequence ID" value="KKU01283.1"/>
    <property type="molecule type" value="Genomic_DNA"/>
</dbReference>
<accession>A0A837IIU2</accession>
<protein>
    <submittedName>
        <fullName evidence="1">Uncharacterized protein</fullName>
    </submittedName>
</protein>
<dbReference type="Proteomes" id="UP000034078">
    <property type="component" value="Unassembled WGS sequence"/>
</dbReference>
<comment type="caution">
    <text evidence="1">The sequence shown here is derived from an EMBL/GenBank/DDBJ whole genome shotgun (WGS) entry which is preliminary data.</text>
</comment>
<proteinExistence type="predicted"/>
<reference evidence="1 2" key="1">
    <citation type="journal article" date="2015" name="Nature">
        <title>rRNA introns, odd ribosomes, and small enigmatic genomes across a large radiation of phyla.</title>
        <authorList>
            <person name="Brown C.T."/>
            <person name="Hug L.A."/>
            <person name="Thomas B.C."/>
            <person name="Sharon I."/>
            <person name="Castelle C.J."/>
            <person name="Singh A."/>
            <person name="Wilkins M.J."/>
            <person name="Williams K.H."/>
            <person name="Banfield J.F."/>
        </authorList>
    </citation>
    <scope>NUCLEOTIDE SEQUENCE [LARGE SCALE GENOMIC DNA]</scope>
</reference>
<sequence>MAIEEIAAETDVLKKPEVKVETDRIVSESQEAITTAILKYGSLLDESTLLGMIQGAAFERIALDFIELHRIGYDSLDDKRQKLILENIRAKSIRNPDGIIARSGIEIYGVFEVKLDPIRDTNYRVSDQIKHFGENIWDAVQELRQQGKLDEITVVNPEEIKIVVIHPRSAKNEYVEMEIEELSSGVLKGTKKGRSDIEYIFIPITKQEIVAFAKTIKDRVVDGLTDDVKCWIVPDEWVD</sequence>